<evidence type="ECO:0000256" key="1">
    <source>
        <dbReference type="ARBA" id="ARBA00006817"/>
    </source>
</evidence>
<gene>
    <name evidence="3" type="ORF">EHQ18_14385</name>
</gene>
<organism evidence="3 4">
    <name type="scientific">Leptospira kanakyensis</name>
    <dbReference type="NCBI Taxonomy" id="2484968"/>
    <lineage>
        <taxon>Bacteria</taxon>
        <taxon>Pseudomonadati</taxon>
        <taxon>Spirochaetota</taxon>
        <taxon>Spirochaetia</taxon>
        <taxon>Leptospirales</taxon>
        <taxon>Leptospiraceae</taxon>
        <taxon>Leptospira</taxon>
    </lineage>
</organism>
<accession>A0A6N4Q1J2</accession>
<dbReference type="Pfam" id="PF08327">
    <property type="entry name" value="AHSA1"/>
    <property type="match status" value="1"/>
</dbReference>
<name>A0A6N4Q1J2_9LEPT</name>
<dbReference type="CDD" id="cd07814">
    <property type="entry name" value="SRPBCC_CalC_Aha1-like"/>
    <property type="match status" value="1"/>
</dbReference>
<feature type="domain" description="Activator of Hsp90 ATPase homologue 1/2-like C-terminal" evidence="2">
    <location>
        <begin position="14"/>
        <end position="152"/>
    </location>
</feature>
<evidence type="ECO:0000259" key="2">
    <source>
        <dbReference type="Pfam" id="PF08327"/>
    </source>
</evidence>
<comment type="similarity">
    <text evidence="1">Belongs to the AHA1 family.</text>
</comment>
<sequence>MDRKILKVEKRISADPTKLFRAWLNAKDFSLWFLSGEGIGIESVTMDPRPGGRFLINMELDGKILPHSGEYITIDEPHKLVFTWRSHATENRDTLVTVTFEEEKDSKHETKKSSKQKTTTLVTLIHEDLSSDLQIKMHNHGWTSILDSLSHWMESILE</sequence>
<keyword evidence="4" id="KW-1185">Reference proteome</keyword>
<evidence type="ECO:0000313" key="4">
    <source>
        <dbReference type="Proteomes" id="UP000297239"/>
    </source>
</evidence>
<evidence type="ECO:0000313" key="3">
    <source>
        <dbReference type="EMBL" id="TGK67714.1"/>
    </source>
</evidence>
<comment type="caution">
    <text evidence="3">The sequence shown here is derived from an EMBL/GenBank/DDBJ whole genome shotgun (WGS) entry which is preliminary data.</text>
</comment>
<dbReference type="InterPro" id="IPR023393">
    <property type="entry name" value="START-like_dom_sf"/>
</dbReference>
<dbReference type="AlphaFoldDB" id="A0A6N4Q1J2"/>
<dbReference type="SUPFAM" id="SSF55961">
    <property type="entry name" value="Bet v1-like"/>
    <property type="match status" value="1"/>
</dbReference>
<dbReference type="Gene3D" id="3.30.530.20">
    <property type="match status" value="1"/>
</dbReference>
<dbReference type="Proteomes" id="UP000297239">
    <property type="component" value="Unassembled WGS sequence"/>
</dbReference>
<proteinExistence type="inferred from homology"/>
<dbReference type="OrthoDB" id="9805228at2"/>
<reference evidence="3" key="1">
    <citation type="journal article" date="2019" name="PLoS Negl. Trop. Dis.">
        <title>Revisiting the worldwide diversity of Leptospira species in the environment.</title>
        <authorList>
            <person name="Vincent A.T."/>
            <person name="Schiettekatte O."/>
            <person name="Bourhy P."/>
            <person name="Veyrier F.J."/>
            <person name="Picardeau M."/>
        </authorList>
    </citation>
    <scope>NUCLEOTIDE SEQUENCE [LARGE SCALE GENOMIC DNA]</scope>
    <source>
        <strain evidence="3">201800293</strain>
    </source>
</reference>
<dbReference type="InterPro" id="IPR013538">
    <property type="entry name" value="ASHA1/2-like_C"/>
</dbReference>
<dbReference type="RefSeq" id="WP_135636086.1">
    <property type="nucleotide sequence ID" value="NZ_RQFE01000026.1"/>
</dbReference>
<protein>
    <submittedName>
        <fullName evidence="3">SRPBCC domain-containing protein</fullName>
    </submittedName>
</protein>
<dbReference type="EMBL" id="RQFF01000032">
    <property type="protein sequence ID" value="TGK67714.1"/>
    <property type="molecule type" value="Genomic_DNA"/>
</dbReference>